<organism evidence="2 3">
    <name type="scientific">Allosphingosinicella ginsenosidimutans</name>
    <dbReference type="NCBI Taxonomy" id="1176539"/>
    <lineage>
        <taxon>Bacteria</taxon>
        <taxon>Pseudomonadati</taxon>
        <taxon>Pseudomonadota</taxon>
        <taxon>Alphaproteobacteria</taxon>
        <taxon>Sphingomonadales</taxon>
        <taxon>Sphingomonadaceae</taxon>
        <taxon>Allosphingosinicella</taxon>
    </lineage>
</organism>
<dbReference type="AlphaFoldDB" id="A0A5C6TTL1"/>
<dbReference type="Pfam" id="PF00733">
    <property type="entry name" value="Asn_synthase"/>
    <property type="match status" value="1"/>
</dbReference>
<dbReference type="InterPro" id="IPR014729">
    <property type="entry name" value="Rossmann-like_a/b/a_fold"/>
</dbReference>
<evidence type="ECO:0000313" key="2">
    <source>
        <dbReference type="EMBL" id="TXC63500.1"/>
    </source>
</evidence>
<dbReference type="CDD" id="cd01991">
    <property type="entry name" value="Asn_synthase_B_C"/>
    <property type="match status" value="1"/>
</dbReference>
<dbReference type="GO" id="GO:0004066">
    <property type="term" value="F:asparagine synthase (glutamine-hydrolyzing) activity"/>
    <property type="evidence" value="ECO:0007669"/>
    <property type="project" value="InterPro"/>
</dbReference>
<proteinExistence type="predicted"/>
<dbReference type="InterPro" id="IPR029055">
    <property type="entry name" value="Ntn_hydrolases_N"/>
</dbReference>
<dbReference type="SUPFAM" id="SSF56235">
    <property type="entry name" value="N-terminal nucleophile aminohydrolases (Ntn hydrolases)"/>
    <property type="match status" value="1"/>
</dbReference>
<name>A0A5C6TTL1_9SPHN</name>
<accession>A0A5C6TTL1</accession>
<feature type="domain" description="Asparagine synthetase" evidence="1">
    <location>
        <begin position="230"/>
        <end position="565"/>
    </location>
</feature>
<dbReference type="InterPro" id="IPR001962">
    <property type="entry name" value="Asn_synthase"/>
</dbReference>
<dbReference type="Proteomes" id="UP000321249">
    <property type="component" value="Unassembled WGS sequence"/>
</dbReference>
<evidence type="ECO:0000313" key="3">
    <source>
        <dbReference type="Proteomes" id="UP000321249"/>
    </source>
</evidence>
<keyword evidence="3" id="KW-1185">Reference proteome</keyword>
<dbReference type="GO" id="GO:0006529">
    <property type="term" value="P:asparagine biosynthetic process"/>
    <property type="evidence" value="ECO:0007669"/>
    <property type="project" value="InterPro"/>
</dbReference>
<comment type="caution">
    <text evidence="2">The sequence shown here is derived from an EMBL/GenBank/DDBJ whole genome shotgun (WGS) entry which is preliminary data.</text>
</comment>
<reference evidence="2 3" key="1">
    <citation type="journal article" date="2015" name="J. Microbiol.">
        <title>Sphingosinicella ginsenosidimutans sp. nov., with ginsenoside converting activity.</title>
        <authorList>
            <person name="Kim J.K."/>
            <person name="Kang M.S."/>
            <person name="Park S.C."/>
            <person name="Kim K.M."/>
            <person name="Choi K."/>
            <person name="Yoon M.H."/>
            <person name="Im W.T."/>
        </authorList>
    </citation>
    <scope>NUCLEOTIDE SEQUENCE [LARGE SCALE GENOMIC DNA]</scope>
    <source>
        <strain evidence="2 3">BS-11</strain>
    </source>
</reference>
<dbReference type="SUPFAM" id="SSF52402">
    <property type="entry name" value="Adenine nucleotide alpha hydrolases-like"/>
    <property type="match status" value="1"/>
</dbReference>
<dbReference type="Gene3D" id="3.40.50.620">
    <property type="entry name" value="HUPs"/>
    <property type="match status" value="1"/>
</dbReference>
<evidence type="ECO:0000259" key="1">
    <source>
        <dbReference type="Pfam" id="PF00733"/>
    </source>
</evidence>
<dbReference type="EMBL" id="VOQQ01000001">
    <property type="protein sequence ID" value="TXC63500.1"/>
    <property type="molecule type" value="Genomic_DNA"/>
</dbReference>
<sequence>MTGWCVLAAPGGDRPVVDALAAKLTRSGRLRRGSEAGGLVVLTSGPVPCRPLEGGRGILVGHAFKSSGAIGEALSWPPDEDGAAFVRRHWGAYVAIRPCGDGMEVLRDPSAMAPCYVAKAGPAWLVTDAPRLLLGQGVLGFAVDWPVVIASLVSRDWRSERTALAGIEEVLPGTTAQLGPDAVARPPAWDPWDFVGPARGQDLSPEALADTIDRCAGAWSRVYRRPLIEISGGLDSAVVAAAFVREAEDPRLVTFAAGPGDPAELGYAQAIADHLGLTLEVTRPEIEEVDFTRSHARDLPRPNARAFTQAADALSRGHAEAVGADVFTSGGGGDDLFGYRQSVMPAIDRLVSEGPGRGVVRTLDEIARISHATFWEAAGRFVRRLAVRQPSPAPKADTRLLAAGAIDRAAIPPRVGSRRGRLPGKAAHVRAIATLPNHLEGHGRAAFAPVLFPLLSQPIVEFCLAVPSWRWCEGGRNRSLARRAFAGRLPDAVIERRSKGAFDGFCARLFERNRACVGEMLLEGMLAAEGIVDRAAVEAAIRNPAPPGELVMRLLALVDAEAWLRSWSE</sequence>
<protein>
    <submittedName>
        <fullName evidence="2">Asparagine synthase</fullName>
    </submittedName>
</protein>
<gene>
    <name evidence="2" type="ORF">FRZ32_07390</name>
</gene>